<reference evidence="3 4" key="1">
    <citation type="submission" date="2018-03" db="EMBL/GenBank/DDBJ databases">
        <title>Genomic Encyclopedia of Archaeal and Bacterial Type Strains, Phase II (KMG-II): from individual species to whole genera.</title>
        <authorList>
            <person name="Goeker M."/>
        </authorList>
    </citation>
    <scope>NUCLEOTIDE SEQUENCE [LARGE SCALE GENOMIC DNA]</scope>
    <source>
        <strain evidence="3 4">DSM 101533</strain>
    </source>
</reference>
<evidence type="ECO:0000313" key="4">
    <source>
        <dbReference type="Proteomes" id="UP000238007"/>
    </source>
</evidence>
<evidence type="ECO:0000259" key="1">
    <source>
        <dbReference type="Pfam" id="PF00534"/>
    </source>
</evidence>
<dbReference type="InterPro" id="IPR001296">
    <property type="entry name" value="Glyco_trans_1"/>
</dbReference>
<accession>A0A2T0VTT7</accession>
<dbReference type="PANTHER" id="PTHR12526">
    <property type="entry name" value="GLYCOSYLTRANSFERASE"/>
    <property type="match status" value="1"/>
</dbReference>
<protein>
    <submittedName>
        <fullName evidence="3">Glycosyltransferase involved in cell wall biosynthesis</fullName>
    </submittedName>
</protein>
<dbReference type="Pfam" id="PF00534">
    <property type="entry name" value="Glycos_transf_1"/>
    <property type="match status" value="1"/>
</dbReference>
<name>A0A2T0VTT7_9RHOB</name>
<dbReference type="OrthoDB" id="9790710at2"/>
<gene>
    <name evidence="3" type="ORF">CLV80_1162</name>
</gene>
<feature type="domain" description="Glycosyltransferase subfamily 4-like N-terminal" evidence="2">
    <location>
        <begin position="15"/>
        <end position="165"/>
    </location>
</feature>
<dbReference type="Proteomes" id="UP000238007">
    <property type="component" value="Unassembled WGS sequence"/>
</dbReference>
<dbReference type="SUPFAM" id="SSF53756">
    <property type="entry name" value="UDP-Glycosyltransferase/glycogen phosphorylase"/>
    <property type="match status" value="1"/>
</dbReference>
<dbReference type="AlphaFoldDB" id="A0A2T0VTT7"/>
<keyword evidence="3" id="KW-0808">Transferase</keyword>
<proteinExistence type="predicted"/>
<evidence type="ECO:0000313" key="3">
    <source>
        <dbReference type="EMBL" id="PRY74620.1"/>
    </source>
</evidence>
<organism evidence="3 4">
    <name type="scientific">Yoonia maritima</name>
    <dbReference type="NCBI Taxonomy" id="1435347"/>
    <lineage>
        <taxon>Bacteria</taxon>
        <taxon>Pseudomonadati</taxon>
        <taxon>Pseudomonadota</taxon>
        <taxon>Alphaproteobacteria</taxon>
        <taxon>Rhodobacterales</taxon>
        <taxon>Paracoccaceae</taxon>
        <taxon>Yoonia</taxon>
    </lineage>
</organism>
<dbReference type="Pfam" id="PF13439">
    <property type="entry name" value="Glyco_transf_4"/>
    <property type="match status" value="1"/>
</dbReference>
<sequence>MKISFIVPWITKSRGGTENVGHLMANAMAKKGYEINVYTFDDSKSPSVWPLADTVKIHYLPQGDNIKASYQMTVALAEDCPDLIVGLHMNQWLLKYAVTAQKIEVPLVLSEHIDPHFPKRLGVFSEEQRLAAFTGATRIHLLTETFKDALPEYLQNKTDVIPNTVMETDQLCDPRGGGQKKLITVARLVPRKNLSRLIDEFAIIAGRHPDWVLQILGDGPEMKNLKVRAKDKGVAGQVEFLGHSDSPYSYLEQAQLFVLPSLFEGFPMSSLEAMAHGMPLVGYAACNGINEQIVSGVNGLLAKRSLEAGCLAECLDELMSKDDLREKMGAASKKRFDKLYSNTTVFDAWETIFKTAIEAGPSNINTQIETDAQSEIWQLVNC</sequence>
<dbReference type="Gene3D" id="3.40.50.2000">
    <property type="entry name" value="Glycogen Phosphorylase B"/>
    <property type="match status" value="2"/>
</dbReference>
<dbReference type="EMBL" id="PVTP01000016">
    <property type="protein sequence ID" value="PRY74620.1"/>
    <property type="molecule type" value="Genomic_DNA"/>
</dbReference>
<dbReference type="InterPro" id="IPR028098">
    <property type="entry name" value="Glyco_trans_4-like_N"/>
</dbReference>
<evidence type="ECO:0000259" key="2">
    <source>
        <dbReference type="Pfam" id="PF13439"/>
    </source>
</evidence>
<feature type="domain" description="Glycosyl transferase family 1" evidence="1">
    <location>
        <begin position="177"/>
        <end position="335"/>
    </location>
</feature>
<keyword evidence="4" id="KW-1185">Reference proteome</keyword>
<dbReference type="RefSeq" id="WP_106359186.1">
    <property type="nucleotide sequence ID" value="NZ_PVTP01000016.1"/>
</dbReference>
<comment type="caution">
    <text evidence="3">The sequence shown here is derived from an EMBL/GenBank/DDBJ whole genome shotgun (WGS) entry which is preliminary data.</text>
</comment>
<dbReference type="GO" id="GO:0016757">
    <property type="term" value="F:glycosyltransferase activity"/>
    <property type="evidence" value="ECO:0007669"/>
    <property type="project" value="InterPro"/>
</dbReference>